<name>A0AAV4I7C5_9GAST</name>
<accession>A0AAV4I7C5</accession>
<evidence type="ECO:0000313" key="2">
    <source>
        <dbReference type="Proteomes" id="UP000762676"/>
    </source>
</evidence>
<dbReference type="EMBL" id="BMAT01013054">
    <property type="protein sequence ID" value="GFS05036.1"/>
    <property type="molecule type" value="Genomic_DNA"/>
</dbReference>
<dbReference type="AlphaFoldDB" id="A0AAV4I7C5"/>
<proteinExistence type="predicted"/>
<comment type="caution">
    <text evidence="1">The sequence shown here is derived from an EMBL/GenBank/DDBJ whole genome shotgun (WGS) entry which is preliminary data.</text>
</comment>
<keyword evidence="2" id="KW-1185">Reference proteome</keyword>
<sequence>MRRTHKVRMEKIAKNIKPSHLIHHLSQNGYFRHDYSASARTTTDNSNLKYGLKKGVERLYLWLSMYSPSDENSNKSKS</sequence>
<evidence type="ECO:0000313" key="1">
    <source>
        <dbReference type="EMBL" id="GFS05036.1"/>
    </source>
</evidence>
<organism evidence="1 2">
    <name type="scientific">Elysia marginata</name>
    <dbReference type="NCBI Taxonomy" id="1093978"/>
    <lineage>
        <taxon>Eukaryota</taxon>
        <taxon>Metazoa</taxon>
        <taxon>Spiralia</taxon>
        <taxon>Lophotrochozoa</taxon>
        <taxon>Mollusca</taxon>
        <taxon>Gastropoda</taxon>
        <taxon>Heterobranchia</taxon>
        <taxon>Euthyneura</taxon>
        <taxon>Panpulmonata</taxon>
        <taxon>Sacoglossa</taxon>
        <taxon>Placobranchoidea</taxon>
        <taxon>Plakobranchidae</taxon>
        <taxon>Elysia</taxon>
    </lineage>
</organism>
<reference evidence="1 2" key="1">
    <citation type="journal article" date="2021" name="Elife">
        <title>Chloroplast acquisition without the gene transfer in kleptoplastic sea slugs, Plakobranchus ocellatus.</title>
        <authorList>
            <person name="Maeda T."/>
            <person name="Takahashi S."/>
            <person name="Yoshida T."/>
            <person name="Shimamura S."/>
            <person name="Takaki Y."/>
            <person name="Nagai Y."/>
            <person name="Toyoda A."/>
            <person name="Suzuki Y."/>
            <person name="Arimoto A."/>
            <person name="Ishii H."/>
            <person name="Satoh N."/>
            <person name="Nishiyama T."/>
            <person name="Hasebe M."/>
            <person name="Maruyama T."/>
            <person name="Minagawa J."/>
            <person name="Obokata J."/>
            <person name="Shigenobu S."/>
        </authorList>
    </citation>
    <scope>NUCLEOTIDE SEQUENCE [LARGE SCALE GENOMIC DNA]</scope>
</reference>
<protein>
    <submittedName>
        <fullName evidence="1">Uncharacterized protein</fullName>
    </submittedName>
</protein>
<dbReference type="Proteomes" id="UP000762676">
    <property type="component" value="Unassembled WGS sequence"/>
</dbReference>
<gene>
    <name evidence="1" type="ORF">ElyMa_006511200</name>
</gene>